<dbReference type="WBParaSite" id="jg12885">
    <property type="protein sequence ID" value="jg12885"/>
    <property type="gene ID" value="jg12885"/>
</dbReference>
<evidence type="ECO:0000313" key="2">
    <source>
        <dbReference type="Proteomes" id="UP000887574"/>
    </source>
</evidence>
<keyword evidence="1" id="KW-0472">Membrane</keyword>
<organism evidence="2 3">
    <name type="scientific">Ditylenchus dipsaci</name>
    <dbReference type="NCBI Taxonomy" id="166011"/>
    <lineage>
        <taxon>Eukaryota</taxon>
        <taxon>Metazoa</taxon>
        <taxon>Ecdysozoa</taxon>
        <taxon>Nematoda</taxon>
        <taxon>Chromadorea</taxon>
        <taxon>Rhabditida</taxon>
        <taxon>Tylenchina</taxon>
        <taxon>Tylenchomorpha</taxon>
        <taxon>Sphaerularioidea</taxon>
        <taxon>Anguinidae</taxon>
        <taxon>Anguininae</taxon>
        <taxon>Ditylenchus</taxon>
    </lineage>
</organism>
<feature type="transmembrane region" description="Helical" evidence="1">
    <location>
        <begin position="17"/>
        <end position="42"/>
    </location>
</feature>
<evidence type="ECO:0000313" key="3">
    <source>
        <dbReference type="WBParaSite" id="jg12885"/>
    </source>
</evidence>
<dbReference type="AlphaFoldDB" id="A0A915CUX6"/>
<keyword evidence="1" id="KW-0812">Transmembrane</keyword>
<name>A0A915CUX6_9BILA</name>
<accession>A0A915CUX6</accession>
<reference evidence="3" key="1">
    <citation type="submission" date="2022-11" db="UniProtKB">
        <authorList>
            <consortium name="WormBaseParasite"/>
        </authorList>
    </citation>
    <scope>IDENTIFICATION</scope>
</reference>
<protein>
    <submittedName>
        <fullName evidence="3">Uncharacterized protein</fullName>
    </submittedName>
</protein>
<proteinExistence type="predicted"/>
<evidence type="ECO:0000256" key="1">
    <source>
        <dbReference type="SAM" id="Phobius"/>
    </source>
</evidence>
<keyword evidence="2" id="KW-1185">Reference proteome</keyword>
<dbReference type="Proteomes" id="UP000887574">
    <property type="component" value="Unplaced"/>
</dbReference>
<keyword evidence="1" id="KW-1133">Transmembrane helix</keyword>
<sequence>MVSYFLIIRLDRKTCTWYVLSMLTIGVGVMLRLLLNILYFGLPTIFESQNDFKERLETNEIFMFFVPAGVTE</sequence>